<dbReference type="AlphaFoldDB" id="A0A1U7CLX2"/>
<name>A0A1U7CLX2_9BACT</name>
<reference evidence="2" key="1">
    <citation type="submission" date="2016-12" db="EMBL/GenBank/DDBJ databases">
        <title>Comparative genomics of four Isosphaeraceae planctomycetes: a common pool of plasmids and glycoside hydrolase genes.</title>
        <authorList>
            <person name="Ivanova A."/>
        </authorList>
    </citation>
    <scope>NUCLEOTIDE SEQUENCE [LARGE SCALE GENOMIC DNA]</scope>
    <source>
        <strain evidence="2">PX4</strain>
    </source>
</reference>
<dbReference type="PANTHER" id="PTHR38031:SF1">
    <property type="entry name" value="SULFUR CARRIER PROTEIN CYSO"/>
    <property type="match status" value="1"/>
</dbReference>
<evidence type="ECO:0000313" key="2">
    <source>
        <dbReference type="Proteomes" id="UP000186309"/>
    </source>
</evidence>
<dbReference type="NCBIfam" id="NF041918">
    <property type="entry name" value="SAMP1"/>
    <property type="match status" value="1"/>
</dbReference>
<dbReference type="InterPro" id="IPR054834">
    <property type="entry name" value="SAMP1_3"/>
</dbReference>
<dbReference type="EMBL" id="CP019082">
    <property type="protein sequence ID" value="APW59935.1"/>
    <property type="molecule type" value="Genomic_DNA"/>
</dbReference>
<dbReference type="InterPro" id="IPR012675">
    <property type="entry name" value="Beta-grasp_dom_sf"/>
</dbReference>
<dbReference type="InterPro" id="IPR052045">
    <property type="entry name" value="Sulfur_Carrier/Prot_Modifier"/>
</dbReference>
<dbReference type="InterPro" id="IPR016155">
    <property type="entry name" value="Mopterin_synth/thiamin_S_b"/>
</dbReference>
<dbReference type="SUPFAM" id="SSF54285">
    <property type="entry name" value="MoaD/ThiS"/>
    <property type="match status" value="1"/>
</dbReference>
<evidence type="ECO:0000313" key="1">
    <source>
        <dbReference type="EMBL" id="APW59935.1"/>
    </source>
</evidence>
<dbReference type="STRING" id="1387353.BSF38_01396"/>
<protein>
    <submittedName>
        <fullName evidence="1">Sulfur carrier protein CysO</fullName>
    </submittedName>
</protein>
<accession>A0A1U7CLX2</accession>
<keyword evidence="2" id="KW-1185">Reference proteome</keyword>
<sequence length="89" mass="9644">MPRVQIPTPLRAQTGGNDEVEAAGATVGEVLADLGRQHPAIRERLFDGEELRRFVNIYVNNEDIRYLEDLDTAVAATDQVSIIPAVAGG</sequence>
<proteinExistence type="predicted"/>
<dbReference type="Proteomes" id="UP000186309">
    <property type="component" value="Chromosome"/>
</dbReference>
<gene>
    <name evidence="1" type="primary">cysO</name>
    <name evidence="1" type="ORF">BSF38_01396</name>
</gene>
<dbReference type="Pfam" id="PF02597">
    <property type="entry name" value="ThiS"/>
    <property type="match status" value="1"/>
</dbReference>
<dbReference type="OrthoDB" id="9156098at2"/>
<dbReference type="RefSeq" id="WP_076344227.1">
    <property type="nucleotide sequence ID" value="NZ_CP019082.1"/>
</dbReference>
<dbReference type="InterPro" id="IPR003749">
    <property type="entry name" value="ThiS/MoaD-like"/>
</dbReference>
<dbReference type="KEGG" id="pbor:BSF38_01396"/>
<dbReference type="PANTHER" id="PTHR38031">
    <property type="entry name" value="SULFUR CARRIER PROTEIN SLR0821-RELATED"/>
    <property type="match status" value="1"/>
</dbReference>
<organism evidence="1 2">
    <name type="scientific">Paludisphaera borealis</name>
    <dbReference type="NCBI Taxonomy" id="1387353"/>
    <lineage>
        <taxon>Bacteria</taxon>
        <taxon>Pseudomonadati</taxon>
        <taxon>Planctomycetota</taxon>
        <taxon>Planctomycetia</taxon>
        <taxon>Isosphaerales</taxon>
        <taxon>Isosphaeraceae</taxon>
        <taxon>Paludisphaera</taxon>
    </lineage>
</organism>
<dbReference type="Gene3D" id="3.10.20.30">
    <property type="match status" value="1"/>
</dbReference>